<dbReference type="SUPFAM" id="SSF55729">
    <property type="entry name" value="Acyl-CoA N-acyltransferases (Nat)"/>
    <property type="match status" value="1"/>
</dbReference>
<dbReference type="InterPro" id="IPR016181">
    <property type="entry name" value="Acyl_CoA_acyltransferase"/>
</dbReference>
<dbReference type="PANTHER" id="PTHR23091">
    <property type="entry name" value="N-TERMINAL ACETYLTRANSFERASE"/>
    <property type="match status" value="1"/>
</dbReference>
<dbReference type="InterPro" id="IPR006464">
    <property type="entry name" value="AcTrfase_RimI/Ard1"/>
</dbReference>
<dbReference type="InterPro" id="IPR045047">
    <property type="entry name" value="Ard1-like"/>
</dbReference>
<dbReference type="GO" id="GO:0004596">
    <property type="term" value="F:protein-N-terminal amino-acid acetyltransferase activity"/>
    <property type="evidence" value="ECO:0007669"/>
    <property type="project" value="InterPro"/>
</dbReference>
<sequence>MLKKFSFIERMWEILGAQPQDEGNAEVATLSDFLLRDARYTDIKQLIHIQKEVYHGVVSWGKTIFLNEFNGPHPVKYLVAEYKKELIGFAGIRIEGSVGHITNVAVTKKFQRKGLGTCFIHRLLDFARYHQCETVILEVKESNVDAQKLYEQLGFLSMKVKKSYYNNNEDGIVMELSLKDEIDER</sequence>
<dbReference type="GO" id="GO:0031415">
    <property type="term" value="C:NatA complex"/>
    <property type="evidence" value="ECO:0007669"/>
    <property type="project" value="InterPro"/>
</dbReference>
<dbReference type="RefSeq" id="WP_126807309.1">
    <property type="nucleotide sequence ID" value="NZ_NGKA01000003.1"/>
</dbReference>
<feature type="domain" description="N-acetyltransferase" evidence="3">
    <location>
        <begin position="33"/>
        <end position="179"/>
    </location>
</feature>
<evidence type="ECO:0000259" key="3">
    <source>
        <dbReference type="PROSITE" id="PS51186"/>
    </source>
</evidence>
<gene>
    <name evidence="4" type="ORF">CBF29_03330</name>
</gene>
<keyword evidence="5" id="KW-1185">Reference proteome</keyword>
<organism evidence="4 5">
    <name type="scientific">Vagococcus elongatus</name>
    <dbReference type="NCBI Taxonomy" id="180344"/>
    <lineage>
        <taxon>Bacteria</taxon>
        <taxon>Bacillati</taxon>
        <taxon>Bacillota</taxon>
        <taxon>Bacilli</taxon>
        <taxon>Lactobacillales</taxon>
        <taxon>Enterococcaceae</taxon>
        <taxon>Vagococcus</taxon>
    </lineage>
</organism>
<reference evidence="4 5" key="1">
    <citation type="submission" date="2017-05" db="EMBL/GenBank/DDBJ databases">
        <title>Vagococcus spp. assemblies.</title>
        <authorList>
            <person name="Gulvik C.A."/>
        </authorList>
    </citation>
    <scope>NUCLEOTIDE SEQUENCE [LARGE SCALE GENOMIC DNA]</scope>
    <source>
        <strain evidence="4 5">CCUG 51432</strain>
    </source>
</reference>
<accession>A0A430B1Z3</accession>
<name>A0A430B1Z3_9ENTE</name>
<dbReference type="OrthoDB" id="9794566at2"/>
<dbReference type="PROSITE" id="PS51186">
    <property type="entry name" value="GNAT"/>
    <property type="match status" value="1"/>
</dbReference>
<evidence type="ECO:0000256" key="1">
    <source>
        <dbReference type="ARBA" id="ARBA00022679"/>
    </source>
</evidence>
<comment type="caution">
    <text evidence="4">The sequence shown here is derived from an EMBL/GenBank/DDBJ whole genome shotgun (WGS) entry which is preliminary data.</text>
</comment>
<dbReference type="Pfam" id="PF00583">
    <property type="entry name" value="Acetyltransf_1"/>
    <property type="match status" value="1"/>
</dbReference>
<dbReference type="PANTHER" id="PTHR23091:SF4">
    <property type="entry name" value="N-TERMINAL AMINO-ACID N(ALPHA)-ACETYLTRANSFERASE NATA"/>
    <property type="match status" value="1"/>
</dbReference>
<proteinExistence type="predicted"/>
<dbReference type="EMBL" id="NGKA01000003">
    <property type="protein sequence ID" value="RSU14346.1"/>
    <property type="molecule type" value="Genomic_DNA"/>
</dbReference>
<dbReference type="NCBIfam" id="TIGR01575">
    <property type="entry name" value="rimI"/>
    <property type="match status" value="1"/>
</dbReference>
<dbReference type="CDD" id="cd04301">
    <property type="entry name" value="NAT_SF"/>
    <property type="match status" value="1"/>
</dbReference>
<evidence type="ECO:0000313" key="4">
    <source>
        <dbReference type="EMBL" id="RSU14346.1"/>
    </source>
</evidence>
<keyword evidence="2" id="KW-0012">Acyltransferase</keyword>
<protein>
    <submittedName>
        <fullName evidence="4">Ribosomal-protein-alanine N-acetyltransferase</fullName>
    </submittedName>
</protein>
<evidence type="ECO:0000256" key="2">
    <source>
        <dbReference type="ARBA" id="ARBA00023315"/>
    </source>
</evidence>
<dbReference type="InterPro" id="IPR000182">
    <property type="entry name" value="GNAT_dom"/>
</dbReference>
<evidence type="ECO:0000313" key="5">
    <source>
        <dbReference type="Proteomes" id="UP000287605"/>
    </source>
</evidence>
<dbReference type="AlphaFoldDB" id="A0A430B1Z3"/>
<dbReference type="Proteomes" id="UP000287605">
    <property type="component" value="Unassembled WGS sequence"/>
</dbReference>
<dbReference type="Gene3D" id="3.40.630.30">
    <property type="match status" value="1"/>
</dbReference>
<keyword evidence="1 4" id="KW-0808">Transferase</keyword>